<dbReference type="InterPro" id="IPR046347">
    <property type="entry name" value="bZIP_sf"/>
</dbReference>
<dbReference type="Gene3D" id="1.20.5.170">
    <property type="match status" value="1"/>
</dbReference>
<dbReference type="AlphaFoldDB" id="A0A3P6GVZ0"/>
<feature type="coiled-coil region" evidence="1">
    <location>
        <begin position="50"/>
        <end position="77"/>
    </location>
</feature>
<dbReference type="OrthoDB" id="6286791at2759"/>
<dbReference type="SMART" id="SM00338">
    <property type="entry name" value="BRLZ"/>
    <property type="match status" value="1"/>
</dbReference>
<keyword evidence="1" id="KW-0175">Coiled coil</keyword>
<organism evidence="3 4">
    <name type="scientific">Mesocestoides corti</name>
    <name type="common">Flatworm</name>
    <dbReference type="NCBI Taxonomy" id="53468"/>
    <lineage>
        <taxon>Eukaryota</taxon>
        <taxon>Metazoa</taxon>
        <taxon>Spiralia</taxon>
        <taxon>Lophotrochozoa</taxon>
        <taxon>Platyhelminthes</taxon>
        <taxon>Cestoda</taxon>
        <taxon>Eucestoda</taxon>
        <taxon>Cyclophyllidea</taxon>
        <taxon>Mesocestoididae</taxon>
        <taxon>Mesocestoides</taxon>
    </lineage>
</organism>
<dbReference type="PRINTS" id="PR00041">
    <property type="entry name" value="LEUZIPPRCREB"/>
</dbReference>
<dbReference type="InterPro" id="IPR004827">
    <property type="entry name" value="bZIP"/>
</dbReference>
<feature type="domain" description="BZIP" evidence="2">
    <location>
        <begin position="36"/>
        <end position="75"/>
    </location>
</feature>
<dbReference type="Proteomes" id="UP000267029">
    <property type="component" value="Unassembled WGS sequence"/>
</dbReference>
<dbReference type="EMBL" id="UXSR01001421">
    <property type="protein sequence ID" value="VDD78244.1"/>
    <property type="molecule type" value="Genomic_DNA"/>
</dbReference>
<dbReference type="PANTHER" id="PTHR45879:SF4">
    <property type="entry name" value="CAMP-RESPONSIVE ELEMENT MODULATOR"/>
    <property type="match status" value="1"/>
</dbReference>
<dbReference type="GO" id="GO:0000978">
    <property type="term" value="F:RNA polymerase II cis-regulatory region sequence-specific DNA binding"/>
    <property type="evidence" value="ECO:0007669"/>
    <property type="project" value="TreeGrafter"/>
</dbReference>
<dbReference type="InterPro" id="IPR001630">
    <property type="entry name" value="Leuzip_CREB"/>
</dbReference>
<dbReference type="SUPFAM" id="SSF57959">
    <property type="entry name" value="Leucine zipper domain"/>
    <property type="match status" value="1"/>
</dbReference>
<keyword evidence="4" id="KW-1185">Reference proteome</keyword>
<accession>A0A3P6GVZ0</accession>
<dbReference type="PANTHER" id="PTHR45879">
    <property type="entry name" value="CYCLIC AMP RESPONSE ELEMENT-BINDING PROTEIN B"/>
    <property type="match status" value="1"/>
</dbReference>
<dbReference type="Pfam" id="PF00170">
    <property type="entry name" value="bZIP_1"/>
    <property type="match status" value="1"/>
</dbReference>
<name>A0A3P6GVZ0_MESCO</name>
<dbReference type="GO" id="GO:0000981">
    <property type="term" value="F:DNA-binding transcription factor activity, RNA polymerase II-specific"/>
    <property type="evidence" value="ECO:0007669"/>
    <property type="project" value="TreeGrafter"/>
</dbReference>
<protein>
    <recommendedName>
        <fullName evidence="2">BZIP domain-containing protein</fullName>
    </recommendedName>
</protein>
<evidence type="ECO:0000313" key="4">
    <source>
        <dbReference type="Proteomes" id="UP000267029"/>
    </source>
</evidence>
<evidence type="ECO:0000313" key="3">
    <source>
        <dbReference type="EMBL" id="VDD78244.1"/>
    </source>
</evidence>
<proteinExistence type="predicted"/>
<dbReference type="GO" id="GO:1990589">
    <property type="term" value="C:ATF4-CREB1 transcription factor complex"/>
    <property type="evidence" value="ECO:0007669"/>
    <property type="project" value="TreeGrafter"/>
</dbReference>
<reference evidence="3 4" key="1">
    <citation type="submission" date="2018-10" db="EMBL/GenBank/DDBJ databases">
        <authorList>
            <consortium name="Pathogen Informatics"/>
        </authorList>
    </citation>
    <scope>NUCLEOTIDE SEQUENCE [LARGE SCALE GENOMIC DNA]</scope>
</reference>
<dbReference type="CDD" id="cd14690">
    <property type="entry name" value="bZIP_CREB1"/>
    <property type="match status" value="1"/>
</dbReference>
<dbReference type="PROSITE" id="PS50217">
    <property type="entry name" value="BZIP"/>
    <property type="match status" value="1"/>
</dbReference>
<evidence type="ECO:0000256" key="1">
    <source>
        <dbReference type="SAM" id="Coils"/>
    </source>
</evidence>
<gene>
    <name evidence="3" type="ORF">MCOS_LOCUS4247</name>
</gene>
<dbReference type="STRING" id="53468.A0A3P6GVZ0"/>
<sequence>MRGRGMADISRTPDLNVHADAFCCLVEENIFFQLLREAARECRRKKKEYVRCLERQVTILQNQNHQLIEELQKMKALCAGSTHVYSASSRYREIRTARSWTAVLQPLPPCPRQFYIVQPHRPLIMLLSCVTPSFLLSKCHKVNYLSCLFFLLNSLHPIAVITHQMRVTSWYHVRPMEGC</sequence>
<evidence type="ECO:0000259" key="2">
    <source>
        <dbReference type="PROSITE" id="PS50217"/>
    </source>
</evidence>